<dbReference type="Gene3D" id="3.90.1150.10">
    <property type="entry name" value="Aspartate Aminotransferase, domain 1"/>
    <property type="match status" value="1"/>
</dbReference>
<dbReference type="InterPro" id="IPR024169">
    <property type="entry name" value="SP_NH2Trfase/AEP_transaminase"/>
</dbReference>
<name>A0A8J3ELW2_9BACL</name>
<evidence type="ECO:0000313" key="11">
    <source>
        <dbReference type="EMBL" id="GGH80734.1"/>
    </source>
</evidence>
<dbReference type="InterPro" id="IPR015422">
    <property type="entry name" value="PyrdxlP-dep_Trfase_small"/>
</dbReference>
<reference evidence="11" key="2">
    <citation type="submission" date="2020-09" db="EMBL/GenBank/DDBJ databases">
        <authorList>
            <person name="Sun Q."/>
            <person name="Zhou Y."/>
        </authorList>
    </citation>
    <scope>NUCLEOTIDE SEQUENCE</scope>
    <source>
        <strain evidence="11">CGMCC 1.12777</strain>
    </source>
</reference>
<dbReference type="InterPro" id="IPR015421">
    <property type="entry name" value="PyrdxlP-dep_Trfase_major"/>
</dbReference>
<comment type="caution">
    <text evidence="11">The sequence shown here is derived from an EMBL/GenBank/DDBJ whole genome shotgun (WGS) entry which is preliminary data.</text>
</comment>
<dbReference type="InterPro" id="IPR020578">
    <property type="entry name" value="Aminotrans_V_PyrdxlP_BS"/>
</dbReference>
<sequence>MIINRSQILRTPGPTPIPEQVQKAMSQPMIGHRGKGFSELFQSVTPRLKPIFGTSQEIFLLTGSGTSALEAAVVNTVAPGDEVVVVVTGNFGARFADICEAYQIVVHRLEVEWGRACHPDALKTFLKSKKNIKAVFVTHCETSTGVLNPIGDLASVIHENSDALVIVDTVSSAGGTPVNMDKDGLDVVVSGSQKAFMLPPGLAFITLSENAWKAVERTPSKGFYLNLEAYKTNAEKGMTPYTPALSLIYGLDEALRMMEEEGLDNVFRRHETLMKMTRAASQALGLSLLTTDEEASPTVTAIQGTATLDSEAVRQTALKTFNLVLAGGQKRLKGKIFRIGHMGAITPAELLQTLILLEFSLFKMGYPVSFGTAAKAAEEVLKNEL</sequence>
<gene>
    <name evidence="11" type="ORF">GCM10007096_17580</name>
</gene>
<dbReference type="Pfam" id="PF00266">
    <property type="entry name" value="Aminotran_5"/>
    <property type="match status" value="1"/>
</dbReference>
<evidence type="ECO:0000259" key="10">
    <source>
        <dbReference type="Pfam" id="PF00266"/>
    </source>
</evidence>
<dbReference type="PANTHER" id="PTHR21152">
    <property type="entry name" value="AMINOTRANSFERASE CLASS V"/>
    <property type="match status" value="1"/>
</dbReference>
<keyword evidence="5 7" id="KW-0663">Pyridoxal phosphate</keyword>
<evidence type="ECO:0000256" key="9">
    <source>
        <dbReference type="RuleBase" id="RU004504"/>
    </source>
</evidence>
<dbReference type="EMBL" id="BMFV01000011">
    <property type="protein sequence ID" value="GGH80734.1"/>
    <property type="molecule type" value="Genomic_DNA"/>
</dbReference>
<dbReference type="GO" id="GO:0019265">
    <property type="term" value="P:glycine biosynthetic process, by transamination of glyoxylate"/>
    <property type="evidence" value="ECO:0007669"/>
    <property type="project" value="TreeGrafter"/>
</dbReference>
<dbReference type="PIRSF" id="PIRSF000524">
    <property type="entry name" value="SPT"/>
    <property type="match status" value="1"/>
</dbReference>
<dbReference type="FunFam" id="3.90.1150.10:FF:000031">
    <property type="entry name" value="Serine--glyoxylate aminotransferase"/>
    <property type="match status" value="1"/>
</dbReference>
<dbReference type="RefSeq" id="WP_188497033.1">
    <property type="nucleotide sequence ID" value="NZ_BMFV01000011.1"/>
</dbReference>
<comment type="cofactor">
    <cofactor evidence="1 7 9">
        <name>pyridoxal 5'-phosphate</name>
        <dbReference type="ChEBI" id="CHEBI:597326"/>
    </cofactor>
</comment>
<dbReference type="PROSITE" id="PS00595">
    <property type="entry name" value="AA_TRANSFER_CLASS_5"/>
    <property type="match status" value="1"/>
</dbReference>
<feature type="binding site" evidence="6">
    <location>
        <position position="338"/>
    </location>
    <ligand>
        <name>substrate</name>
    </ligand>
</feature>
<dbReference type="GO" id="GO:0008453">
    <property type="term" value="F:alanine-glyoxylate transaminase activity"/>
    <property type="evidence" value="ECO:0007669"/>
    <property type="project" value="TreeGrafter"/>
</dbReference>
<comment type="similarity">
    <text evidence="2 8">Belongs to the class-V pyridoxal-phosphate-dependent aminotransferase family.</text>
</comment>
<dbReference type="SUPFAM" id="SSF53383">
    <property type="entry name" value="PLP-dependent transferases"/>
    <property type="match status" value="1"/>
</dbReference>
<evidence type="ECO:0000256" key="1">
    <source>
        <dbReference type="ARBA" id="ARBA00001933"/>
    </source>
</evidence>
<evidence type="ECO:0000256" key="4">
    <source>
        <dbReference type="ARBA" id="ARBA00022679"/>
    </source>
</evidence>
<keyword evidence="12" id="KW-1185">Reference proteome</keyword>
<dbReference type="PANTHER" id="PTHR21152:SF40">
    <property type="entry name" value="ALANINE--GLYOXYLATE AMINOTRANSFERASE"/>
    <property type="match status" value="1"/>
</dbReference>
<dbReference type="Gene3D" id="3.40.640.10">
    <property type="entry name" value="Type I PLP-dependent aspartate aminotransferase-like (Major domain)"/>
    <property type="match status" value="1"/>
</dbReference>
<keyword evidence="4" id="KW-0808">Transferase</keyword>
<accession>A0A8J3ELW2</accession>
<proteinExistence type="inferred from homology"/>
<dbReference type="AlphaFoldDB" id="A0A8J3ELW2"/>
<dbReference type="FunFam" id="3.40.640.10:FF:000027">
    <property type="entry name" value="Serine--pyruvate aminotransferase, mitochondrial"/>
    <property type="match status" value="1"/>
</dbReference>
<dbReference type="InterPro" id="IPR015424">
    <property type="entry name" value="PyrdxlP-dep_Trfase"/>
</dbReference>
<keyword evidence="3 11" id="KW-0032">Aminotransferase</keyword>
<feature type="modified residue" description="N6-(pyridoxal phosphate)lysine" evidence="7">
    <location>
        <position position="194"/>
    </location>
</feature>
<evidence type="ECO:0000256" key="6">
    <source>
        <dbReference type="PIRSR" id="PIRSR000524-1"/>
    </source>
</evidence>
<evidence type="ECO:0000256" key="3">
    <source>
        <dbReference type="ARBA" id="ARBA00022576"/>
    </source>
</evidence>
<organism evidence="11 12">
    <name type="scientific">Pullulanibacillus pueri</name>
    <dbReference type="NCBI Taxonomy" id="1437324"/>
    <lineage>
        <taxon>Bacteria</taxon>
        <taxon>Bacillati</taxon>
        <taxon>Bacillota</taxon>
        <taxon>Bacilli</taxon>
        <taxon>Bacillales</taxon>
        <taxon>Sporolactobacillaceae</taxon>
        <taxon>Pullulanibacillus</taxon>
    </lineage>
</organism>
<evidence type="ECO:0000256" key="2">
    <source>
        <dbReference type="ARBA" id="ARBA00009236"/>
    </source>
</evidence>
<evidence type="ECO:0000313" key="12">
    <source>
        <dbReference type="Proteomes" id="UP000656813"/>
    </source>
</evidence>
<protein>
    <submittedName>
        <fullName evidence="11">Aminotransferase</fullName>
    </submittedName>
</protein>
<evidence type="ECO:0000256" key="8">
    <source>
        <dbReference type="RuleBase" id="RU004075"/>
    </source>
</evidence>
<evidence type="ECO:0000256" key="7">
    <source>
        <dbReference type="PIRSR" id="PIRSR000524-50"/>
    </source>
</evidence>
<dbReference type="Proteomes" id="UP000656813">
    <property type="component" value="Unassembled WGS sequence"/>
</dbReference>
<dbReference type="InterPro" id="IPR000192">
    <property type="entry name" value="Aminotrans_V_dom"/>
</dbReference>
<feature type="domain" description="Aminotransferase class V" evidence="10">
    <location>
        <begin position="15"/>
        <end position="313"/>
    </location>
</feature>
<reference evidence="11" key="1">
    <citation type="journal article" date="2014" name="Int. J. Syst. Evol. Microbiol.">
        <title>Complete genome sequence of Corynebacterium casei LMG S-19264T (=DSM 44701T), isolated from a smear-ripened cheese.</title>
        <authorList>
            <consortium name="US DOE Joint Genome Institute (JGI-PGF)"/>
            <person name="Walter F."/>
            <person name="Albersmeier A."/>
            <person name="Kalinowski J."/>
            <person name="Ruckert C."/>
        </authorList>
    </citation>
    <scope>NUCLEOTIDE SEQUENCE</scope>
    <source>
        <strain evidence="11">CGMCC 1.12777</strain>
    </source>
</reference>
<evidence type="ECO:0000256" key="5">
    <source>
        <dbReference type="ARBA" id="ARBA00022898"/>
    </source>
</evidence>
<dbReference type="GO" id="GO:0004760">
    <property type="term" value="F:L-serine-pyruvate transaminase activity"/>
    <property type="evidence" value="ECO:0007669"/>
    <property type="project" value="TreeGrafter"/>
</dbReference>